<feature type="coiled-coil region" evidence="8">
    <location>
        <begin position="210"/>
        <end position="244"/>
    </location>
</feature>
<protein>
    <submittedName>
        <fullName evidence="11">Protein bicaudal D</fullName>
    </submittedName>
</protein>
<keyword evidence="3" id="KW-0963">Cytoplasm</keyword>
<dbReference type="PANTHER" id="PTHR18879:SF20">
    <property type="entry name" value="CENTROSOMAL PROTEIN OF 290 KDA"/>
    <property type="match status" value="1"/>
</dbReference>
<accession>A0A183SLC1</accession>
<dbReference type="GO" id="GO:0034451">
    <property type="term" value="C:centriolar satellite"/>
    <property type="evidence" value="ECO:0007669"/>
    <property type="project" value="TreeGrafter"/>
</dbReference>
<sequence length="982" mass="110286">MEIKDEEIRALEERLRGYESGEYGLAEAIGEWKATKLELAAKERQLDDVCRAAGQAESSANQLLLENDCLRQRLGISATEDINIDGFISQRRIQEDETKALNIVLQGEVKAANSEISRLAAEVEKERLLQQKAAAKMNLLTELNVHLEAGLAELQETLKAHPTASGDSTVIIDCPVLGKLLAALDARGIVEDSDNARFLKCRVDYLEGSNDELRRELQETRLVAATAQLQLDAQTERLTNLEMRLRNEAGLLSGSLEQLLVTQRVPTTALPSGLSGSASEIIAALEEHLVTALNEVEEKSQQITKLEWNLDDLRRKFAICRHKQGLLYNDFSVERKNVGFVINSLGFRTPDGAPTGVENNRQMTDEPKMAIPVSFAFVGIVHQPMITDASLEVTAHGSVRQRQIGVPIRGPGFNQFSDRLVSDVGDYRESSEKWNAERSTLEAQLQQITAEKAELTVYKAELLGYLENCKAAEENSNKEENEQRLGEITREILKLRINEGVLMRKYTSVSDQLVSLEKERNRLRTDLIHHESACMARVGYYTRLKEISAFQFEQLQKQLDGTVPVGELAALRRQFDELTVKYRELLEVQGRADVAQSASGEIQARFQRLAEEHEAVKAQLVVAKERLYILESSWMAVGKKSPLSPDNASEPQSEGSVQAIAKALATAELRELNERERANHLQAMHATLRSACDQLEQRNAELEQKVAELTKTCLEQQKIEASLRDELSEAAPKEVFEACKERLEKLEQAELKMRMENEALREVSTIAAAQVKAFNDMKTDAEKEQSILKLAIAELESSSDQKATMARLHRQITRLQISEATAVRRLAAANDKITRMDNTILRLEKNFDDRNAAIIHLQTQARTRERRLRSTIANLRSRFAGCIPLPEQERLARLLTNYMKECQRLRQCLEVSEGEYLQAISEAARAKERSDLSADVANLLKGEPNQIEFQAGLSAKLAEWQSKLAELKASEAVQRRQVIRLG</sequence>
<evidence type="ECO:0000256" key="7">
    <source>
        <dbReference type="ARBA" id="ARBA00023273"/>
    </source>
</evidence>
<dbReference type="InterPro" id="IPR026201">
    <property type="entry name" value="Cep290"/>
</dbReference>
<dbReference type="PANTHER" id="PTHR18879">
    <property type="entry name" value="CENTROSOMAL PROTEIN OF 290 KDA"/>
    <property type="match status" value="1"/>
</dbReference>
<dbReference type="GO" id="GO:1905349">
    <property type="term" value="P:ciliary transition zone assembly"/>
    <property type="evidence" value="ECO:0007669"/>
    <property type="project" value="TreeGrafter"/>
</dbReference>
<evidence type="ECO:0000313" key="9">
    <source>
        <dbReference type="EMBL" id="VDL91404.1"/>
    </source>
</evidence>
<dbReference type="GO" id="GO:0097711">
    <property type="term" value="P:ciliary basal body-plasma membrane docking"/>
    <property type="evidence" value="ECO:0007669"/>
    <property type="project" value="TreeGrafter"/>
</dbReference>
<evidence type="ECO:0000256" key="8">
    <source>
        <dbReference type="SAM" id="Coils"/>
    </source>
</evidence>
<dbReference type="WBParaSite" id="SSLN_0000518201-mRNA-1">
    <property type="protein sequence ID" value="SSLN_0000518201-mRNA-1"/>
    <property type="gene ID" value="SSLN_0000518201"/>
</dbReference>
<evidence type="ECO:0000256" key="1">
    <source>
        <dbReference type="ARBA" id="ARBA00004120"/>
    </source>
</evidence>
<keyword evidence="10" id="KW-1185">Reference proteome</keyword>
<evidence type="ECO:0000256" key="6">
    <source>
        <dbReference type="ARBA" id="ARBA00023212"/>
    </source>
</evidence>
<feature type="coiled-coil region" evidence="8">
    <location>
        <begin position="678"/>
        <end position="763"/>
    </location>
</feature>
<feature type="coiled-coil region" evidence="8">
    <location>
        <begin position="568"/>
        <end position="626"/>
    </location>
</feature>
<keyword evidence="7" id="KW-0966">Cell projection</keyword>
<evidence type="ECO:0000313" key="11">
    <source>
        <dbReference type="WBParaSite" id="SSLN_0000518201-mRNA-1"/>
    </source>
</evidence>
<evidence type="ECO:0000256" key="3">
    <source>
        <dbReference type="ARBA" id="ARBA00022490"/>
    </source>
</evidence>
<dbReference type="OrthoDB" id="6351660at2759"/>
<name>A0A183SLC1_SCHSO</name>
<dbReference type="AlphaFoldDB" id="A0A183SLC1"/>
<keyword evidence="4" id="KW-0970">Cilium biogenesis/degradation</keyword>
<dbReference type="EMBL" id="UYSU01033088">
    <property type="protein sequence ID" value="VDL91404.1"/>
    <property type="molecule type" value="Genomic_DNA"/>
</dbReference>
<reference evidence="9 10" key="2">
    <citation type="submission" date="2018-11" db="EMBL/GenBank/DDBJ databases">
        <authorList>
            <consortium name="Pathogen Informatics"/>
        </authorList>
    </citation>
    <scope>NUCLEOTIDE SEQUENCE [LARGE SCALE GENOMIC DNA]</scope>
    <source>
        <strain evidence="9 10">NST_G2</strain>
    </source>
</reference>
<dbReference type="STRING" id="70667.A0A183SLC1"/>
<comment type="subcellular location">
    <subcellularLocation>
        <location evidence="1">Cytoplasm</location>
        <location evidence="1">Cytoskeleton</location>
        <location evidence="1">Cilium basal body</location>
    </subcellularLocation>
    <subcellularLocation>
        <location evidence="2">Cytoplasm</location>
        <location evidence="2">Cytoskeleton</location>
        <location evidence="2">Microtubule organizing center</location>
        <location evidence="2">Centrosome</location>
    </subcellularLocation>
</comment>
<organism evidence="11">
    <name type="scientific">Schistocephalus solidus</name>
    <name type="common">Tapeworm</name>
    <dbReference type="NCBI Taxonomy" id="70667"/>
    <lineage>
        <taxon>Eukaryota</taxon>
        <taxon>Metazoa</taxon>
        <taxon>Spiralia</taxon>
        <taxon>Lophotrochozoa</taxon>
        <taxon>Platyhelminthes</taxon>
        <taxon>Cestoda</taxon>
        <taxon>Eucestoda</taxon>
        <taxon>Diphyllobothriidea</taxon>
        <taxon>Diphyllobothriidae</taxon>
        <taxon>Schistocephalus</taxon>
    </lineage>
</organism>
<evidence type="ECO:0000256" key="4">
    <source>
        <dbReference type="ARBA" id="ARBA00022794"/>
    </source>
</evidence>
<keyword evidence="6" id="KW-0206">Cytoskeleton</keyword>
<feature type="coiled-coil region" evidence="8">
    <location>
        <begin position="431"/>
        <end position="533"/>
    </location>
</feature>
<evidence type="ECO:0000256" key="2">
    <source>
        <dbReference type="ARBA" id="ARBA00004300"/>
    </source>
</evidence>
<reference evidence="11" key="1">
    <citation type="submission" date="2016-06" db="UniProtKB">
        <authorList>
            <consortium name="WormBaseParasite"/>
        </authorList>
    </citation>
    <scope>IDENTIFICATION</scope>
</reference>
<evidence type="ECO:0000313" key="10">
    <source>
        <dbReference type="Proteomes" id="UP000275846"/>
    </source>
</evidence>
<dbReference type="GO" id="GO:1905515">
    <property type="term" value="P:non-motile cilium assembly"/>
    <property type="evidence" value="ECO:0007669"/>
    <property type="project" value="TreeGrafter"/>
</dbReference>
<feature type="coiled-coil region" evidence="8">
    <location>
        <begin position="282"/>
        <end position="316"/>
    </location>
</feature>
<dbReference type="Proteomes" id="UP000275846">
    <property type="component" value="Unassembled WGS sequence"/>
</dbReference>
<proteinExistence type="predicted"/>
<evidence type="ECO:0000256" key="5">
    <source>
        <dbReference type="ARBA" id="ARBA00023054"/>
    </source>
</evidence>
<keyword evidence="5 8" id="KW-0175">Coiled coil</keyword>
<gene>
    <name evidence="9" type="ORF">SSLN_LOCUS5019</name>
</gene>
<dbReference type="GO" id="GO:0035869">
    <property type="term" value="C:ciliary transition zone"/>
    <property type="evidence" value="ECO:0007669"/>
    <property type="project" value="TreeGrafter"/>
</dbReference>